<feature type="transmembrane region" description="Helical" evidence="2">
    <location>
        <begin position="21"/>
        <end position="47"/>
    </location>
</feature>
<keyword evidence="2" id="KW-0472">Membrane</keyword>
<sequence>MMINDLFLSKKSMSLEERLDYLLKNLHLIFTFIIGIFFINTLLFLLGIGIMIDTSTLPLFIYTLLAKITSIRLLFILFISSVTKEFKAEYLSISVFTVIVMGILAVFNFHFVLPYLNIIGSFVLERLGATYTNTCNFADRTAIKFSNHKGLLEGIYRIVNAFPIFHKILKLFNTLQETNTSNVLSTFRVTKSNPFKFIHKVTPLTKLSKFSPINIAETIPNKLDLYISYKGNTNYLTGFVSSFAANMSNYVSNCASLTCKVHLTFLGEKFTIHSVFENGNLQEYSFHRTPVNLKNKSYFNSFYPNGKDKVKELLALTDPSKIGSNLRVFMQSNTSHDNTIYSRESSTADLVENRGRKRTDMENSNVHKKRKTDLDSTTLDSLNISYPSESELNNIDDNDYDPNESELDNIDDNDYDPSESELNNIDDNDSGPIITELYNIDGNFDRYEVYTKLTQLKNLDDWNARKPINSLSFTSDNLKKEFYIWASTLLDENHSLTDKTRIRPGMITINSLLRILSVDFPDLPLKKDIITENNKLDGYFDRNKVCITLAEIIKSDDWNISSKRTISSLTFRPYSLKKEFFDWAVEFINKNSTLMQYERKNPGQISINKLFNLLPPGIDSIEDMITEDMISEQDIVNKVFDPLRVCSKLIKIKNGGNWNIHKKIYAVPCDPRLKNAFYSWAAVLLEVEGTIKDPGQIRIMSILNLFPEFLLEPALKECLITELDKTKDNSFNFKTIYDKGTKMKNLHGKYKINEIPCHKDVKKDFYGWALKIVEPEYAGLKKNPGDIRLNTLLEKIKPHVQEVDKRDEPDDNSFDFDTIYDHLIEMKTLHGSCCINKTPYEGKIKKDFYGWALKIVEPESDVYKKHPGQIRVNTLLEKIKPHVQEVDNSFDFDTIYDHLIEMKTLHGSCCINKIPYEGKIKKDFYGWAFKIVEPESDLYKKHPGQIRVNTLLEKMKARRN</sequence>
<organism evidence="3">
    <name type="scientific">Phaeosphaeria nodorum (strain SN15 / ATCC MYA-4574 / FGSC 10173)</name>
    <name type="common">Glume blotch fungus</name>
    <name type="synonym">Parastagonospora nodorum</name>
    <dbReference type="NCBI Taxonomy" id="321614"/>
    <lineage>
        <taxon>Eukaryota</taxon>
        <taxon>Fungi</taxon>
        <taxon>Dikarya</taxon>
        <taxon>Ascomycota</taxon>
        <taxon>Pezizomycotina</taxon>
        <taxon>Dothideomycetes</taxon>
        <taxon>Pleosporomycetidae</taxon>
        <taxon>Pleosporales</taxon>
        <taxon>Pleosporineae</taxon>
        <taxon>Phaeosphaeriaceae</taxon>
        <taxon>Parastagonospora</taxon>
    </lineage>
</organism>
<feature type="transmembrane region" description="Helical" evidence="2">
    <location>
        <begin position="59"/>
        <end position="79"/>
    </location>
</feature>
<dbReference type="GeneID" id="5536582"/>
<dbReference type="HOGENOM" id="CLU_307781_0_0_1"/>
<keyword evidence="2" id="KW-1133">Transmembrane helix</keyword>
<protein>
    <submittedName>
        <fullName evidence="3">Orf2 protein</fullName>
    </submittedName>
</protein>
<name>A7UG05_PHANO</name>
<feature type="compositionally biased region" description="Polar residues" evidence="1">
    <location>
        <begin position="337"/>
        <end position="348"/>
    </location>
</feature>
<reference evidence="3" key="1">
    <citation type="journal article" date="2007" name="Plant Cell">
        <title>Dothideomycete-plant interactions illuminated by genome sequencing and EST analysis of the wheat pathogen Stagonospora nodorum.</title>
        <authorList>
            <person name="Hane J.K."/>
            <person name="Lowe R.G."/>
            <person name="Solomon P.S."/>
            <person name="Tan K.C."/>
            <person name="Schoch C.L."/>
            <person name="Spatafora J.W."/>
            <person name="Crous P.W."/>
            <person name="Kodira C."/>
            <person name="Birren B.W."/>
            <person name="Galagan J.E."/>
            <person name="Torriani S.F."/>
            <person name="McDonald B.A."/>
            <person name="Oliver R.P."/>
        </authorList>
    </citation>
    <scope>NUCLEOTIDE SEQUENCE [LARGE SCALE GENOMIC DNA]</scope>
    <source>
        <strain evidence="3">SN15</strain>
        <strain>SN15 / ATCC MYA-4574 / FGSC 10173</strain>
    </source>
</reference>
<feature type="compositionally biased region" description="Polar residues" evidence="1">
    <location>
        <begin position="375"/>
        <end position="393"/>
    </location>
</feature>
<proteinExistence type="predicted"/>
<keyword evidence="2" id="KW-0812">Transmembrane</keyword>
<feature type="region of interest" description="Disordered" evidence="1">
    <location>
        <begin position="337"/>
        <end position="428"/>
    </location>
</feature>
<dbReference type="RefSeq" id="YP_001427395.1">
    <property type="nucleotide sequence ID" value="NC_009746.1"/>
</dbReference>
<dbReference type="AlphaFoldDB" id="A7UG05"/>
<evidence type="ECO:0000256" key="1">
    <source>
        <dbReference type="SAM" id="MobiDB-lite"/>
    </source>
</evidence>
<reference evidence="3" key="2">
    <citation type="submission" date="2008-01" db="EMBL/GenBank/DDBJ databases">
        <title>WGS sequencing and annotation of the Phaeosphaeria nodorum SN15 genome.</title>
        <authorList>
            <consortium name="The Broad Institute Genome Sequencing Platform"/>
            <person name="Birren B."/>
            <person name="Lander E."/>
            <person name="Galagan J."/>
            <person name="Devon K."/>
            <person name="Nusbaum C."/>
            <person name="Jaffe D."/>
            <person name="Butler J."/>
            <person name="Alvarez P."/>
            <person name="Gnerre S."/>
            <person name="Grabherr M."/>
            <person name="Kleber M."/>
            <person name="Mauceli E."/>
            <person name="Brockman W."/>
            <person name="Rounsley S."/>
            <person name="Young S."/>
            <person name="LaButti K."/>
            <person name="Pushparaj V."/>
            <person name="DeCaprio D."/>
            <person name="Crawford M."/>
            <person name="Koehrsen M."/>
            <person name="Engels R."/>
            <person name="Montgomery P."/>
            <person name="Pearson M."/>
            <person name="Howarth C."/>
            <person name="Kodira C."/>
            <person name="Zeng Q."/>
            <person name="Yandava C."/>
            <person name="Alvarado L."/>
            <person name="Oleary S."/>
            <person name="Oliver R.O."/>
            <person name="Solomon P."/>
        </authorList>
    </citation>
    <scope>NUCLEOTIDE SEQUENCE</scope>
    <source>
        <strain evidence="3">SN15</strain>
    </source>
</reference>
<keyword evidence="3" id="KW-0496">Mitochondrion</keyword>
<accession>A7UG05</accession>
<feature type="compositionally biased region" description="Acidic residues" evidence="1">
    <location>
        <begin position="394"/>
        <end position="428"/>
    </location>
</feature>
<dbReference type="KEGG" id="pno:SNOGp04"/>
<evidence type="ECO:0000256" key="2">
    <source>
        <dbReference type="SAM" id="Phobius"/>
    </source>
</evidence>
<geneLocation type="mitochondrion" evidence="3"/>
<dbReference type="InParanoid" id="A7UG05"/>
<feature type="compositionally biased region" description="Basic and acidic residues" evidence="1">
    <location>
        <begin position="351"/>
        <end position="361"/>
    </location>
</feature>
<dbReference type="EMBL" id="EU053989">
    <property type="protein sequence ID" value="ABU49439.1"/>
    <property type="molecule type" value="Genomic_DNA"/>
</dbReference>
<evidence type="ECO:0000313" key="3">
    <source>
        <dbReference type="EMBL" id="ABU49439.1"/>
    </source>
</evidence>
<feature type="transmembrane region" description="Helical" evidence="2">
    <location>
        <begin position="91"/>
        <end position="116"/>
    </location>
</feature>